<protein>
    <submittedName>
        <fullName evidence="3">Oidioi.mRNA.OKI2018_I69.XSR.g13464.t1.cds</fullName>
    </submittedName>
</protein>
<dbReference type="Gene3D" id="3.90.245.10">
    <property type="entry name" value="Ribonucleoside hydrolase-like"/>
    <property type="match status" value="1"/>
</dbReference>
<sequence length="97" mass="10556">MLKVLVDCDPGVDDICALQFLINRNDVEIVGISIVHGNCPASVGAKNALKLLTLNNLQHKIPIFLAPIQRSSPKTKTGKSTIFTTEGMDYATSLRMM</sequence>
<dbReference type="EMBL" id="OU015569">
    <property type="protein sequence ID" value="CAG5094338.1"/>
    <property type="molecule type" value="Genomic_DNA"/>
</dbReference>
<dbReference type="PANTHER" id="PTHR46190">
    <property type="entry name" value="SI:CH211-201H21.5-RELATED"/>
    <property type="match status" value="1"/>
</dbReference>
<dbReference type="PANTHER" id="PTHR46190:SF1">
    <property type="entry name" value="SI:CH211-201H21.5"/>
    <property type="match status" value="1"/>
</dbReference>
<evidence type="ECO:0000259" key="2">
    <source>
        <dbReference type="Pfam" id="PF01156"/>
    </source>
</evidence>
<dbReference type="Pfam" id="PF01156">
    <property type="entry name" value="IU_nuc_hydro"/>
    <property type="match status" value="1"/>
</dbReference>
<keyword evidence="4" id="KW-1185">Reference proteome</keyword>
<dbReference type="InterPro" id="IPR001910">
    <property type="entry name" value="Inosine/uridine_hydrolase_dom"/>
</dbReference>
<dbReference type="InterPro" id="IPR052775">
    <property type="entry name" value="IUN_hydrolase"/>
</dbReference>
<name>A0ABN7S8N1_OIKDI</name>
<reference evidence="3 4" key="1">
    <citation type="submission" date="2021-04" db="EMBL/GenBank/DDBJ databases">
        <authorList>
            <person name="Bliznina A."/>
        </authorList>
    </citation>
    <scope>NUCLEOTIDE SEQUENCE [LARGE SCALE GENOMIC DNA]</scope>
</reference>
<organism evidence="3 4">
    <name type="scientific">Oikopleura dioica</name>
    <name type="common">Tunicate</name>
    <dbReference type="NCBI Taxonomy" id="34765"/>
    <lineage>
        <taxon>Eukaryota</taxon>
        <taxon>Metazoa</taxon>
        <taxon>Chordata</taxon>
        <taxon>Tunicata</taxon>
        <taxon>Appendicularia</taxon>
        <taxon>Copelata</taxon>
        <taxon>Oikopleuridae</taxon>
        <taxon>Oikopleura</taxon>
    </lineage>
</organism>
<evidence type="ECO:0000313" key="4">
    <source>
        <dbReference type="Proteomes" id="UP001158576"/>
    </source>
</evidence>
<feature type="domain" description="Inosine/uridine-preferring nucleoside hydrolase" evidence="2">
    <location>
        <begin position="4"/>
        <end position="89"/>
    </location>
</feature>
<comment type="similarity">
    <text evidence="1">Belongs to the IUNH family.</text>
</comment>
<proteinExistence type="inferred from homology"/>
<evidence type="ECO:0000256" key="1">
    <source>
        <dbReference type="ARBA" id="ARBA00009176"/>
    </source>
</evidence>
<evidence type="ECO:0000313" key="3">
    <source>
        <dbReference type="EMBL" id="CAG5094338.1"/>
    </source>
</evidence>
<dbReference type="Proteomes" id="UP001158576">
    <property type="component" value="Chromosome XSR"/>
</dbReference>
<dbReference type="SUPFAM" id="SSF53590">
    <property type="entry name" value="Nucleoside hydrolase"/>
    <property type="match status" value="1"/>
</dbReference>
<accession>A0ABN7S8N1</accession>
<dbReference type="InterPro" id="IPR036452">
    <property type="entry name" value="Ribo_hydro-like"/>
</dbReference>
<gene>
    <name evidence="3" type="ORF">OKIOD_LOCUS5022</name>
</gene>